<dbReference type="PANTHER" id="PTHR30026">
    <property type="entry name" value="OUTER MEMBRANE PROTEIN TOLC"/>
    <property type="match status" value="1"/>
</dbReference>
<name>A0ABW3FG18_9HYPH</name>
<keyword evidence="5" id="KW-0812">Transmembrane</keyword>
<dbReference type="InterPro" id="IPR051906">
    <property type="entry name" value="TolC-like"/>
</dbReference>
<dbReference type="EMBL" id="JBHTJV010000005">
    <property type="protein sequence ID" value="MFD0916413.1"/>
    <property type="molecule type" value="Genomic_DNA"/>
</dbReference>
<evidence type="ECO:0000256" key="2">
    <source>
        <dbReference type="ARBA" id="ARBA00007613"/>
    </source>
</evidence>
<reference evidence="10" key="1">
    <citation type="journal article" date="2019" name="Int. J. Syst. Evol. Microbiol.">
        <title>The Global Catalogue of Microorganisms (GCM) 10K type strain sequencing project: providing services to taxonomists for standard genome sequencing and annotation.</title>
        <authorList>
            <consortium name="The Broad Institute Genomics Platform"/>
            <consortium name="The Broad Institute Genome Sequencing Center for Infectious Disease"/>
            <person name="Wu L."/>
            <person name="Ma J."/>
        </authorList>
    </citation>
    <scope>NUCLEOTIDE SEQUENCE [LARGE SCALE GENOMIC DNA]</scope>
    <source>
        <strain evidence="10">CCUG 60023</strain>
    </source>
</reference>
<keyword evidence="7" id="KW-0998">Cell outer membrane</keyword>
<feature type="coiled-coil region" evidence="8">
    <location>
        <begin position="181"/>
        <end position="243"/>
    </location>
</feature>
<comment type="similarity">
    <text evidence="2">Belongs to the outer membrane factor (OMF) (TC 1.B.17) family.</text>
</comment>
<evidence type="ECO:0000256" key="7">
    <source>
        <dbReference type="ARBA" id="ARBA00023237"/>
    </source>
</evidence>
<organism evidence="9 10">
    <name type="scientific">Pseudahrensia aquimaris</name>
    <dbReference type="NCBI Taxonomy" id="744461"/>
    <lineage>
        <taxon>Bacteria</taxon>
        <taxon>Pseudomonadati</taxon>
        <taxon>Pseudomonadota</taxon>
        <taxon>Alphaproteobacteria</taxon>
        <taxon>Hyphomicrobiales</taxon>
        <taxon>Ahrensiaceae</taxon>
        <taxon>Pseudahrensia</taxon>
    </lineage>
</organism>
<evidence type="ECO:0000256" key="1">
    <source>
        <dbReference type="ARBA" id="ARBA00004442"/>
    </source>
</evidence>
<evidence type="ECO:0000256" key="8">
    <source>
        <dbReference type="SAM" id="Coils"/>
    </source>
</evidence>
<dbReference type="Proteomes" id="UP001597101">
    <property type="component" value="Unassembled WGS sequence"/>
</dbReference>
<evidence type="ECO:0000256" key="4">
    <source>
        <dbReference type="ARBA" id="ARBA00022452"/>
    </source>
</evidence>
<dbReference type="PROSITE" id="PS51257">
    <property type="entry name" value="PROKAR_LIPOPROTEIN"/>
    <property type="match status" value="1"/>
</dbReference>
<accession>A0ABW3FG18</accession>
<keyword evidence="6" id="KW-0472">Membrane</keyword>
<evidence type="ECO:0000313" key="10">
    <source>
        <dbReference type="Proteomes" id="UP001597101"/>
    </source>
</evidence>
<proteinExistence type="inferred from homology"/>
<keyword evidence="4" id="KW-1134">Transmembrane beta strand</keyword>
<gene>
    <name evidence="9" type="ORF">ACFQ14_08345</name>
</gene>
<sequence length="560" mass="62752">MKRIILTTALALTVSACSISPKPLTTGSVKSFADDKLARVTAQQEPITKGITIHEAMARALKYNLDFHVEIFNESLAARKLETARLDTLPKLATSALYSGRDNNSGNKNSILFPDREKFQEDISLSWNILDFGLSYVRAQQAADQVLVAEENRRKIINRVIEDVRTAYWRAVSADRLVKGLRALEGRAKRALKNSEKLQLDGEASPLTALTYQRELVEIQQRIQRLQKDLSLAKLQLAALMNIRPGEHFQLAAPKSGVHDNSLDMDGEEMVFAALENRPEIRDIQYKLRINAKESKRALLELLPGVNLFASANWDSDSYLYNSNWVGWGARATWNVMQVFKYPAQKRLIAAEEEVLDARALAVTMAIITQVHVSRVRYGHSHKLYHTARKHLKVQKGILKQIRISNDEGQASEQTLIREEMNTLASQVAADIAYADLQNAYANIFASMGLDPYPGKFDTNQSVDSLASSLKGMWIERGDKSGITSAMASAKRFRAQQGHVHAVTNKTSTYNKDPFVKETKDWGDLRTGSVTRKKGNFLRDVMGLGKPNTSKTPQIINNDR</sequence>
<dbReference type="Pfam" id="PF02321">
    <property type="entry name" value="OEP"/>
    <property type="match status" value="1"/>
</dbReference>
<comment type="caution">
    <text evidence="9">The sequence shown here is derived from an EMBL/GenBank/DDBJ whole genome shotgun (WGS) entry which is preliminary data.</text>
</comment>
<dbReference type="SUPFAM" id="SSF56954">
    <property type="entry name" value="Outer membrane efflux proteins (OEP)"/>
    <property type="match status" value="1"/>
</dbReference>
<evidence type="ECO:0000256" key="6">
    <source>
        <dbReference type="ARBA" id="ARBA00023136"/>
    </source>
</evidence>
<comment type="subcellular location">
    <subcellularLocation>
        <location evidence="1">Cell outer membrane</location>
    </subcellularLocation>
</comment>
<evidence type="ECO:0000256" key="5">
    <source>
        <dbReference type="ARBA" id="ARBA00022692"/>
    </source>
</evidence>
<evidence type="ECO:0000256" key="3">
    <source>
        <dbReference type="ARBA" id="ARBA00022448"/>
    </source>
</evidence>
<keyword evidence="10" id="KW-1185">Reference proteome</keyword>
<dbReference type="RefSeq" id="WP_377212268.1">
    <property type="nucleotide sequence ID" value="NZ_JBHTJV010000005.1"/>
</dbReference>
<evidence type="ECO:0000313" key="9">
    <source>
        <dbReference type="EMBL" id="MFD0916413.1"/>
    </source>
</evidence>
<dbReference type="PANTHER" id="PTHR30026:SF21">
    <property type="entry name" value="SLR1270 PROTEIN"/>
    <property type="match status" value="1"/>
</dbReference>
<dbReference type="InterPro" id="IPR003423">
    <property type="entry name" value="OMP_efflux"/>
</dbReference>
<keyword evidence="8" id="KW-0175">Coiled coil</keyword>
<protein>
    <submittedName>
        <fullName evidence="9">TolC family protein</fullName>
    </submittedName>
</protein>
<dbReference type="Gene3D" id="1.20.1600.10">
    <property type="entry name" value="Outer membrane efflux proteins (OEP)"/>
    <property type="match status" value="1"/>
</dbReference>
<keyword evidence="3" id="KW-0813">Transport</keyword>